<accession>A0A556C4S4</accession>
<dbReference type="OrthoDB" id="323926at2"/>
<name>A0A556C4S4_BREAU</name>
<dbReference type="PANTHER" id="PTHR11496">
    <property type="entry name" value="ALCOHOL DEHYDROGENASE"/>
    <property type="match status" value="1"/>
</dbReference>
<comment type="similarity">
    <text evidence="1">Belongs to the iron-containing alcohol dehydrogenase family.</text>
</comment>
<gene>
    <name evidence="5" type="ORF">FO013_20190</name>
</gene>
<reference evidence="5 6" key="1">
    <citation type="submission" date="2019-07" db="EMBL/GenBank/DDBJ databases">
        <title>Draft genome sequence of Brevibacterium aurantiacum XU54 isolated from Xinjiang China.</title>
        <authorList>
            <person name="Xu X."/>
        </authorList>
    </citation>
    <scope>NUCLEOTIDE SEQUENCE [LARGE SCALE GENOMIC DNA]</scope>
    <source>
        <strain evidence="5 6">XU54</strain>
    </source>
</reference>
<organism evidence="5 6">
    <name type="scientific">Brevibacterium aurantiacum</name>
    <dbReference type="NCBI Taxonomy" id="273384"/>
    <lineage>
        <taxon>Bacteria</taxon>
        <taxon>Bacillati</taxon>
        <taxon>Actinomycetota</taxon>
        <taxon>Actinomycetes</taxon>
        <taxon>Micrococcales</taxon>
        <taxon>Brevibacteriaceae</taxon>
        <taxon>Brevibacterium</taxon>
    </lineage>
</organism>
<sequence>MKPTFSSTTRIYSRLGALNDAAQILRSLNVSRVMVVADSGLDRLGMLEAILDQAGVRDLVVGKALIDVNPAPDHAESAAANARAFRAQAVIAVGGGSGLSAAKAVALLMTNDVSIANLAGYDKAEHPPAPTVAVPTTAGSGSEVSNALVLHELGQIREIVIRGDGYEPVAAILDATVLRGLPRAPLVFAALDALTHALESLWSRGRSLFTDACALRAASEIIGALPLAVSGQANGANVRGENDEVLQRLLEAASLANIACGNSGLALVHALSSSPTVDLPHGLQNGILLPQIAQFNREVLSVEGREIVARLPELYDLIGFDSRLDLGSAAVESMIEASRGHVFRQNNARESTDVELRELLRLASESSARAS</sequence>
<evidence type="ECO:0000259" key="3">
    <source>
        <dbReference type="Pfam" id="PF00465"/>
    </source>
</evidence>
<protein>
    <submittedName>
        <fullName evidence="5">Iron-containing alcohol dehydrogenase</fullName>
    </submittedName>
</protein>
<dbReference type="RefSeq" id="WP_143924357.1">
    <property type="nucleotide sequence ID" value="NZ_VLTK01000017.1"/>
</dbReference>
<evidence type="ECO:0000256" key="2">
    <source>
        <dbReference type="ARBA" id="ARBA00023002"/>
    </source>
</evidence>
<evidence type="ECO:0000313" key="5">
    <source>
        <dbReference type="EMBL" id="TSI12454.1"/>
    </source>
</evidence>
<comment type="caution">
    <text evidence="5">The sequence shown here is derived from an EMBL/GenBank/DDBJ whole genome shotgun (WGS) entry which is preliminary data.</text>
</comment>
<dbReference type="SUPFAM" id="SSF56796">
    <property type="entry name" value="Dehydroquinate synthase-like"/>
    <property type="match status" value="1"/>
</dbReference>
<dbReference type="Gene3D" id="3.40.50.1970">
    <property type="match status" value="1"/>
</dbReference>
<evidence type="ECO:0000313" key="6">
    <source>
        <dbReference type="Proteomes" id="UP000316406"/>
    </source>
</evidence>
<dbReference type="Gene3D" id="1.20.1090.10">
    <property type="entry name" value="Dehydroquinate synthase-like - alpha domain"/>
    <property type="match status" value="1"/>
</dbReference>
<keyword evidence="6" id="KW-1185">Reference proteome</keyword>
<dbReference type="PANTHER" id="PTHR11496:SF102">
    <property type="entry name" value="ALCOHOL DEHYDROGENASE 4"/>
    <property type="match status" value="1"/>
</dbReference>
<dbReference type="GO" id="GO:0046872">
    <property type="term" value="F:metal ion binding"/>
    <property type="evidence" value="ECO:0007669"/>
    <property type="project" value="InterPro"/>
</dbReference>
<dbReference type="InterPro" id="IPR056798">
    <property type="entry name" value="ADH_Fe_C"/>
</dbReference>
<evidence type="ECO:0000259" key="4">
    <source>
        <dbReference type="Pfam" id="PF25137"/>
    </source>
</evidence>
<dbReference type="Proteomes" id="UP000316406">
    <property type="component" value="Unassembled WGS sequence"/>
</dbReference>
<dbReference type="InterPro" id="IPR001670">
    <property type="entry name" value="ADH_Fe/GldA"/>
</dbReference>
<proteinExistence type="inferred from homology"/>
<dbReference type="InterPro" id="IPR039697">
    <property type="entry name" value="Alcohol_dehydrogenase_Fe"/>
</dbReference>
<feature type="domain" description="Alcohol dehydrogenase iron-type/glycerol dehydrogenase GldA" evidence="3">
    <location>
        <begin position="9"/>
        <end position="174"/>
    </location>
</feature>
<dbReference type="Pfam" id="PF00465">
    <property type="entry name" value="Fe-ADH"/>
    <property type="match status" value="1"/>
</dbReference>
<dbReference type="GO" id="GO:0004022">
    <property type="term" value="F:alcohol dehydrogenase (NAD+) activity"/>
    <property type="evidence" value="ECO:0007669"/>
    <property type="project" value="TreeGrafter"/>
</dbReference>
<keyword evidence="2" id="KW-0560">Oxidoreductase</keyword>
<dbReference type="EMBL" id="VLTK01000017">
    <property type="protein sequence ID" value="TSI12454.1"/>
    <property type="molecule type" value="Genomic_DNA"/>
</dbReference>
<dbReference type="CDD" id="cd08551">
    <property type="entry name" value="Fe-ADH"/>
    <property type="match status" value="1"/>
</dbReference>
<dbReference type="Pfam" id="PF25137">
    <property type="entry name" value="ADH_Fe_C"/>
    <property type="match status" value="1"/>
</dbReference>
<evidence type="ECO:0000256" key="1">
    <source>
        <dbReference type="ARBA" id="ARBA00007358"/>
    </source>
</evidence>
<dbReference type="AlphaFoldDB" id="A0A556C4S4"/>
<feature type="domain" description="Fe-containing alcohol dehydrogenase-like C-terminal" evidence="4">
    <location>
        <begin position="189"/>
        <end position="320"/>
    </location>
</feature>